<dbReference type="STRING" id="573058.SAMN00017477_0845"/>
<proteinExistence type="predicted"/>
<keyword evidence="2" id="KW-1185">Reference proteome</keyword>
<dbReference type="EMBL" id="FWWR01000009">
    <property type="protein sequence ID" value="SMB86009.1"/>
    <property type="molecule type" value="Genomic_DNA"/>
</dbReference>
<name>A0A1W1UY64_PEPAS</name>
<organism evidence="1 2">
    <name type="scientific">Peptoniphilus asaccharolyticus DSM 20463</name>
    <dbReference type="NCBI Taxonomy" id="573058"/>
    <lineage>
        <taxon>Bacteria</taxon>
        <taxon>Bacillati</taxon>
        <taxon>Bacillota</taxon>
        <taxon>Tissierellia</taxon>
        <taxon>Tissierellales</taxon>
        <taxon>Peptoniphilaceae</taxon>
        <taxon>Peptoniphilus</taxon>
    </lineage>
</organism>
<sequence length="71" mass="7892">MSLRVNGRAILELLAENKSESAQLYRRFAADHELCDLFLEAMAENCDEMCDVFLALAKQARADGGLVVEES</sequence>
<dbReference type="RefSeq" id="WP_084230486.1">
    <property type="nucleotide sequence ID" value="NZ_FWWR01000009.1"/>
</dbReference>
<evidence type="ECO:0000313" key="2">
    <source>
        <dbReference type="Proteomes" id="UP000192368"/>
    </source>
</evidence>
<dbReference type="Proteomes" id="UP000192368">
    <property type="component" value="Unassembled WGS sequence"/>
</dbReference>
<reference evidence="2" key="1">
    <citation type="submission" date="2017-04" db="EMBL/GenBank/DDBJ databases">
        <authorList>
            <person name="Varghese N."/>
            <person name="Submissions S."/>
        </authorList>
    </citation>
    <scope>NUCLEOTIDE SEQUENCE [LARGE SCALE GENOMIC DNA]</scope>
    <source>
        <strain evidence="2">DSM 20463</strain>
    </source>
</reference>
<dbReference type="AlphaFoldDB" id="A0A1W1UY64"/>
<protein>
    <submittedName>
        <fullName evidence="1">Uncharacterized protein</fullName>
    </submittedName>
</protein>
<gene>
    <name evidence="1" type="ORF">SAMN00017477_0845</name>
</gene>
<evidence type="ECO:0000313" key="1">
    <source>
        <dbReference type="EMBL" id="SMB86009.1"/>
    </source>
</evidence>
<accession>A0A1W1UY64</accession>